<dbReference type="Gene3D" id="1.10.260.40">
    <property type="entry name" value="lambda repressor-like DNA-binding domains"/>
    <property type="match status" value="1"/>
</dbReference>
<dbReference type="SUPFAM" id="SSF53822">
    <property type="entry name" value="Periplasmic binding protein-like I"/>
    <property type="match status" value="1"/>
</dbReference>
<dbReference type="PROSITE" id="PS50932">
    <property type="entry name" value="HTH_LACI_2"/>
    <property type="match status" value="1"/>
</dbReference>
<dbReference type="SUPFAM" id="SSF47413">
    <property type="entry name" value="lambda repressor-like DNA-binding domains"/>
    <property type="match status" value="1"/>
</dbReference>
<dbReference type="SMART" id="SM00354">
    <property type="entry name" value="HTH_LACI"/>
    <property type="match status" value="1"/>
</dbReference>
<dbReference type="Gene3D" id="3.40.50.2300">
    <property type="match status" value="2"/>
</dbReference>
<keyword evidence="6" id="KW-1185">Reference proteome</keyword>
<protein>
    <submittedName>
        <fullName evidence="5">LacI family transcriptional regulator</fullName>
    </submittedName>
</protein>
<dbReference type="InterPro" id="IPR010982">
    <property type="entry name" value="Lambda_DNA-bd_dom_sf"/>
</dbReference>
<accession>A0A1Q8E941</accession>
<dbReference type="Proteomes" id="UP000186890">
    <property type="component" value="Unassembled WGS sequence"/>
</dbReference>
<feature type="domain" description="HTH lacI-type" evidence="4">
    <location>
        <begin position="2"/>
        <end position="53"/>
    </location>
</feature>
<evidence type="ECO:0000256" key="2">
    <source>
        <dbReference type="ARBA" id="ARBA00023125"/>
    </source>
</evidence>
<dbReference type="PANTHER" id="PTHR30146:SF149">
    <property type="entry name" value="HTH-TYPE TRANSCRIPTIONAL REGULATOR EBGR"/>
    <property type="match status" value="1"/>
</dbReference>
<dbReference type="InterPro" id="IPR000843">
    <property type="entry name" value="HTH_LacI"/>
</dbReference>
<evidence type="ECO:0000313" key="6">
    <source>
        <dbReference type="Proteomes" id="UP000186890"/>
    </source>
</evidence>
<dbReference type="CDD" id="cd01544">
    <property type="entry name" value="PBP1_GalR"/>
    <property type="match status" value="1"/>
</dbReference>
<evidence type="ECO:0000259" key="4">
    <source>
        <dbReference type="PROSITE" id="PS50932"/>
    </source>
</evidence>
<dbReference type="PANTHER" id="PTHR30146">
    <property type="entry name" value="LACI-RELATED TRANSCRIPTIONAL REPRESSOR"/>
    <property type="match status" value="1"/>
</dbReference>
<dbReference type="OrthoDB" id="43195at2"/>
<comment type="caution">
    <text evidence="5">The sequence shown here is derived from an EMBL/GenBank/DDBJ whole genome shotgun (WGS) entry which is preliminary data.</text>
</comment>
<gene>
    <name evidence="5" type="ORF">BU202_04750</name>
</gene>
<dbReference type="RefSeq" id="WP_075104655.1">
    <property type="nucleotide sequence ID" value="NZ_MSJM01000003.1"/>
</dbReference>
<dbReference type="GO" id="GO:0003700">
    <property type="term" value="F:DNA-binding transcription factor activity"/>
    <property type="evidence" value="ECO:0007669"/>
    <property type="project" value="TreeGrafter"/>
</dbReference>
<organism evidence="5 6">
    <name type="scientific">Streptococcus cuniculi</name>
    <dbReference type="NCBI Taxonomy" id="1432788"/>
    <lineage>
        <taxon>Bacteria</taxon>
        <taxon>Bacillati</taxon>
        <taxon>Bacillota</taxon>
        <taxon>Bacilli</taxon>
        <taxon>Lactobacillales</taxon>
        <taxon>Streptococcaceae</taxon>
        <taxon>Streptococcus</taxon>
    </lineage>
</organism>
<proteinExistence type="predicted"/>
<dbReference type="Pfam" id="PF00356">
    <property type="entry name" value="LacI"/>
    <property type="match status" value="1"/>
</dbReference>
<name>A0A1Q8E941_9STRE</name>
<evidence type="ECO:0000256" key="3">
    <source>
        <dbReference type="ARBA" id="ARBA00023163"/>
    </source>
</evidence>
<reference evidence="6" key="1">
    <citation type="submission" date="2016-12" db="EMBL/GenBank/DDBJ databases">
        <authorList>
            <person name="Gulvik C.A."/>
        </authorList>
    </citation>
    <scope>NUCLEOTIDE SEQUENCE [LARGE SCALE GENOMIC DNA]</scope>
    <source>
        <strain evidence="6">NED12-00049-6B</strain>
    </source>
</reference>
<dbReference type="Pfam" id="PF13377">
    <property type="entry name" value="Peripla_BP_3"/>
    <property type="match status" value="1"/>
</dbReference>
<dbReference type="InterPro" id="IPR028082">
    <property type="entry name" value="Peripla_BP_I"/>
</dbReference>
<keyword evidence="1" id="KW-0805">Transcription regulation</keyword>
<dbReference type="GO" id="GO:0000976">
    <property type="term" value="F:transcription cis-regulatory region binding"/>
    <property type="evidence" value="ECO:0007669"/>
    <property type="project" value="TreeGrafter"/>
</dbReference>
<evidence type="ECO:0000313" key="5">
    <source>
        <dbReference type="EMBL" id="OLF48306.1"/>
    </source>
</evidence>
<dbReference type="InterPro" id="IPR046335">
    <property type="entry name" value="LacI/GalR-like_sensor"/>
</dbReference>
<evidence type="ECO:0000256" key="1">
    <source>
        <dbReference type="ARBA" id="ARBA00023015"/>
    </source>
</evidence>
<dbReference type="EMBL" id="MSJM01000003">
    <property type="protein sequence ID" value="OLF48306.1"/>
    <property type="molecule type" value="Genomic_DNA"/>
</dbReference>
<keyword evidence="3" id="KW-0804">Transcription</keyword>
<sequence>MVTLKDIAQKTQLSTATVSRVLKEDASLSVSPDTREKVFAIAKELGYTKHLIKQQQQDGNIRKIGIIQWYTESRELDDLYYYSIRISLEQRALELGYDIVRCFHDISSPLLKEVDALIAIGKFSHQQMTELAHFHKPLVFVDFDTLADGFSCVTTDFNRSVMQVIDHYLEQGIREIGMIAGQEETYDKEVTLLDPRLRTFKQYLSDRDLYQERLVFTGSFTSQSGYQLMKEAIDKLGDDLPTAFFIANDSLAVGALRALQEAQIAVPNRVQIITFNDTPITKQVYPALSSITVFTEEMGIQAVDLVHAMLHKPANYHPRMVKLGTQLTLRESSL</sequence>
<dbReference type="AlphaFoldDB" id="A0A1Q8E941"/>
<keyword evidence="2" id="KW-0238">DNA-binding</keyword>
<dbReference type="CDD" id="cd01392">
    <property type="entry name" value="HTH_LacI"/>
    <property type="match status" value="1"/>
</dbReference>